<proteinExistence type="predicted"/>
<dbReference type="RefSeq" id="WP_076371403.1">
    <property type="nucleotide sequence ID" value="NZ_FTMG01000002.1"/>
</dbReference>
<dbReference type="EMBL" id="JACHCB010000002">
    <property type="protein sequence ID" value="MBB6108355.1"/>
    <property type="molecule type" value="Genomic_DNA"/>
</dbReference>
<dbReference type="InterPro" id="IPR027417">
    <property type="entry name" value="P-loop_NTPase"/>
</dbReference>
<gene>
    <name evidence="3" type="ORF">HDF23_001090</name>
</gene>
<name>A0ABR6PF09_9SPHI</name>
<feature type="domain" description="Helicase C-terminal" evidence="2">
    <location>
        <begin position="957"/>
        <end position="1115"/>
    </location>
</feature>
<organism evidence="3 4">
    <name type="scientific">Mucilaginibacter lappiensis</name>
    <dbReference type="NCBI Taxonomy" id="354630"/>
    <lineage>
        <taxon>Bacteria</taxon>
        <taxon>Pseudomonadati</taxon>
        <taxon>Bacteroidota</taxon>
        <taxon>Sphingobacteriia</taxon>
        <taxon>Sphingobacteriales</taxon>
        <taxon>Sphingobacteriaceae</taxon>
        <taxon>Mucilaginibacter</taxon>
    </lineage>
</organism>
<sequence>MKTDIRAKIASEVSDLLSGPIYGPGEELDKNPLDFYTMGILYPRLQQTPDFDDDLPEFTTAPDVDKEESFDAQDLPESDSGKRMRSSLENSGSSEPDELELTTKFRPSAAGISVLTKKNPSLTLNVQFGFYTKKQSDKTEANGHAIKKIIWKHQHHSQQIIITNGITEGATESDSKGKISTIPLGDRALLSIVTRPYRHTPDLEIKTFTLINKRNSPNFRQQKKTEDCLFQPEITADNAAGFEGFEDLTNLKLLSKEDLNLKLLYRNYKTWALGHGISVEWDEYESSVKSVRTAVMPAEKVNGVDLNPEVFHERNVLYIKRLAGKSEEAGYSRDVIKGELEEFVKLYQSWIENQYNMTNNDSTLPEELRAQALVNLKSCSTLAERMNNGINLLFNDPEAEKAFQDANRAMFIQRVMADFSRHRREMKRVQHNKPEQDDAMPDYRLIPFDATAGSIWNSGALDVNADTARKGTLARWRPFQLAFLLSQIEGITDIQSADRDTVDLIWFPTGGGKTEAYLGLTAFTIFYRRLKFKKTNPNHGAGVSVLMRYTLRLLNKQQFERASIMICACDLIRRNEPENYGSKRISNGIWMGSSMTPNKIATQVSDYGNFITQINSGRLPDGHRTSPPLLSCPCCGNRLVKENLAGSVTGRWGYFRKKNSRNVETGAYLIGCTNTLCHFHVSSSTLNSRADHTLPVYEVDEVIYEERPSLLFSTVDKFVQLAWNSTCFNIFNTAFTNGNIQRIYPSPDLIIQDELHLISSALGTIYGVYEIVVDRMCREAGGNIAKVVGATATVRNAAQQCHRLYGRKGFMQFPPPGTDADDSFYAKKIKGDDPKNRLYIGLMPSGTTTSTALIRLVSVLMERIPAIPESNKDLDNYYTLIVYFNALKELGRFRTFLTDDIVAYRKLLANEFKTFIRPFDQHMLCELSSVMTSDEITTGLDKLEKTTLPGGADQNHPLVQFLYRSGIRSFPALRSAKGSRWNDELLTEKFFKDIGLEFTDDSKKNYSELMALVTRLMPGEDEPVQIAPATNMISVGMDIPRLNTMIINGQPKTSAEYIQASSRVGRERPGIVFTFLSPTKNRDRSHYEKFKAFHQAYYSYVESSSVTPFSRPALEKVLPTVLIALTKSLFLDGNDGIFDGSGSDFRAFVDDIMLDIINRGTGIYGQAAGPEIARTVNDIKEEFLGKTEDLQGNRRLAKYMDFLQPDPLGGGFMPTLQHHTAVYNAPAQFVESVLSDHIPTMQTLRNVEVSSAVSIKNQ</sequence>
<dbReference type="SUPFAM" id="SSF52540">
    <property type="entry name" value="P-loop containing nucleoside triphosphate hydrolases"/>
    <property type="match status" value="1"/>
</dbReference>
<dbReference type="Proteomes" id="UP000541583">
    <property type="component" value="Unassembled WGS sequence"/>
</dbReference>
<evidence type="ECO:0000256" key="1">
    <source>
        <dbReference type="SAM" id="MobiDB-lite"/>
    </source>
</evidence>
<dbReference type="Pfam" id="PF00271">
    <property type="entry name" value="Helicase_C"/>
    <property type="match status" value="1"/>
</dbReference>
<keyword evidence="4" id="KW-1185">Reference proteome</keyword>
<reference evidence="3 4" key="1">
    <citation type="submission" date="2020-08" db="EMBL/GenBank/DDBJ databases">
        <title>Genomic Encyclopedia of Type Strains, Phase IV (KMG-V): Genome sequencing to study the core and pangenomes of soil and plant-associated prokaryotes.</title>
        <authorList>
            <person name="Whitman W."/>
        </authorList>
    </citation>
    <scope>NUCLEOTIDE SEQUENCE [LARGE SCALE GENOMIC DNA]</scope>
    <source>
        <strain evidence="3 4">ANJLi2</strain>
    </source>
</reference>
<dbReference type="CDD" id="cd18785">
    <property type="entry name" value="SF2_C"/>
    <property type="match status" value="1"/>
</dbReference>
<feature type="region of interest" description="Disordered" evidence="1">
    <location>
        <begin position="48"/>
        <end position="99"/>
    </location>
</feature>
<protein>
    <recommendedName>
        <fullName evidence="2">Helicase C-terminal domain-containing protein</fullName>
    </recommendedName>
</protein>
<evidence type="ECO:0000313" key="4">
    <source>
        <dbReference type="Proteomes" id="UP000541583"/>
    </source>
</evidence>
<dbReference type="InterPro" id="IPR001650">
    <property type="entry name" value="Helicase_C-like"/>
</dbReference>
<accession>A0ABR6PF09</accession>
<comment type="caution">
    <text evidence="3">The sequence shown here is derived from an EMBL/GenBank/DDBJ whole genome shotgun (WGS) entry which is preliminary data.</text>
</comment>
<dbReference type="SMART" id="SM00490">
    <property type="entry name" value="HELICc"/>
    <property type="match status" value="1"/>
</dbReference>
<evidence type="ECO:0000259" key="2">
    <source>
        <dbReference type="PROSITE" id="PS51194"/>
    </source>
</evidence>
<dbReference type="PROSITE" id="PS51194">
    <property type="entry name" value="HELICASE_CTER"/>
    <property type="match status" value="1"/>
</dbReference>
<dbReference type="Gene3D" id="3.40.50.300">
    <property type="entry name" value="P-loop containing nucleotide triphosphate hydrolases"/>
    <property type="match status" value="1"/>
</dbReference>
<evidence type="ECO:0000313" key="3">
    <source>
        <dbReference type="EMBL" id="MBB6108355.1"/>
    </source>
</evidence>